<dbReference type="Proteomes" id="UP001597452">
    <property type="component" value="Unassembled WGS sequence"/>
</dbReference>
<proteinExistence type="predicted"/>
<comment type="caution">
    <text evidence="1">The sequence shown here is derived from an EMBL/GenBank/DDBJ whole genome shotgun (WGS) entry which is preliminary data.</text>
</comment>
<dbReference type="SUPFAM" id="SSF54593">
    <property type="entry name" value="Glyoxalase/Bleomycin resistance protein/Dihydroxybiphenyl dioxygenase"/>
    <property type="match status" value="1"/>
</dbReference>
<dbReference type="EMBL" id="JBHUMZ010000011">
    <property type="protein sequence ID" value="MFD2637812.1"/>
    <property type="molecule type" value="Genomic_DNA"/>
</dbReference>
<evidence type="ECO:0000313" key="1">
    <source>
        <dbReference type="EMBL" id="MFD2637812.1"/>
    </source>
</evidence>
<protein>
    <submittedName>
        <fullName evidence="1">VOC family protein</fullName>
    </submittedName>
</protein>
<accession>A0ABW5Q8A2</accession>
<organism evidence="1 2">
    <name type="scientific">Piscibacillus salipiscarius</name>
    <dbReference type="NCBI Taxonomy" id="299480"/>
    <lineage>
        <taxon>Bacteria</taxon>
        <taxon>Bacillati</taxon>
        <taxon>Bacillota</taxon>
        <taxon>Bacilli</taxon>
        <taxon>Bacillales</taxon>
        <taxon>Bacillaceae</taxon>
        <taxon>Piscibacillus</taxon>
    </lineage>
</organism>
<name>A0ABW5Q8A2_9BACI</name>
<dbReference type="Gene3D" id="3.10.180.10">
    <property type="entry name" value="2,3-Dihydroxybiphenyl 1,2-Dioxygenase, domain 1"/>
    <property type="match status" value="1"/>
</dbReference>
<gene>
    <name evidence="1" type="ORF">ACFSW4_02845</name>
</gene>
<dbReference type="RefSeq" id="WP_377327331.1">
    <property type="nucleotide sequence ID" value="NZ_JBHUMZ010000011.1"/>
</dbReference>
<keyword evidence="2" id="KW-1185">Reference proteome</keyword>
<dbReference type="InterPro" id="IPR029068">
    <property type="entry name" value="Glyas_Bleomycin-R_OHBP_Dase"/>
</dbReference>
<evidence type="ECO:0000313" key="2">
    <source>
        <dbReference type="Proteomes" id="UP001597452"/>
    </source>
</evidence>
<reference evidence="2" key="1">
    <citation type="journal article" date="2019" name="Int. J. Syst. Evol. Microbiol.">
        <title>The Global Catalogue of Microorganisms (GCM) 10K type strain sequencing project: providing services to taxonomists for standard genome sequencing and annotation.</title>
        <authorList>
            <consortium name="The Broad Institute Genomics Platform"/>
            <consortium name="The Broad Institute Genome Sequencing Center for Infectious Disease"/>
            <person name="Wu L."/>
            <person name="Ma J."/>
        </authorList>
    </citation>
    <scope>NUCLEOTIDE SEQUENCE [LARGE SCALE GENOMIC DNA]</scope>
    <source>
        <strain evidence="2">TISTR 1571</strain>
    </source>
</reference>
<sequence length="129" mass="15230">MIFELTMQLRVPEFDQGLKFYERIFGRKPDFVPHEGFAEWEVVPGAWLQIGEGEPTDNRPIRFGVQDLEQAKSDIMAKFPISDFEVFSREEVPVKWGTFEDPWGNKIGFFEYLDQEEEKSRIQEILSKH</sequence>